<evidence type="ECO:0000256" key="2">
    <source>
        <dbReference type="ARBA" id="ARBA00023157"/>
    </source>
</evidence>
<reference evidence="6" key="1">
    <citation type="journal article" date="2020" name="bioRxiv">
        <title>Comparative genomics of Chlamydomonas.</title>
        <authorList>
            <person name="Craig R.J."/>
            <person name="Hasan A.R."/>
            <person name="Ness R.W."/>
            <person name="Keightley P.D."/>
        </authorList>
    </citation>
    <scope>NUCLEOTIDE SEQUENCE</scope>
    <source>
        <strain evidence="6">SAG 7.73</strain>
    </source>
</reference>
<keyword evidence="3" id="KW-0325">Glycoprotein</keyword>
<gene>
    <name evidence="6" type="ORF">HXX76_005135</name>
</gene>
<dbReference type="InterPro" id="IPR045266">
    <property type="entry name" value="DOH_DOMON"/>
</dbReference>
<dbReference type="Proteomes" id="UP000650467">
    <property type="component" value="Unassembled WGS sequence"/>
</dbReference>
<dbReference type="CDD" id="cd09631">
    <property type="entry name" value="DOMON_DOH"/>
    <property type="match status" value="1"/>
</dbReference>
<proteinExistence type="inferred from homology"/>
<evidence type="ECO:0000256" key="1">
    <source>
        <dbReference type="ARBA" id="ARBA00010676"/>
    </source>
</evidence>
<feature type="domain" description="DOMON" evidence="5">
    <location>
        <begin position="1"/>
        <end position="83"/>
    </location>
</feature>
<dbReference type="Gene3D" id="2.60.120.230">
    <property type="match status" value="1"/>
</dbReference>
<evidence type="ECO:0000313" key="7">
    <source>
        <dbReference type="Proteomes" id="UP000650467"/>
    </source>
</evidence>
<evidence type="ECO:0000256" key="4">
    <source>
        <dbReference type="SAM" id="MobiDB-lite"/>
    </source>
</evidence>
<dbReference type="EMBL" id="JAEHOC010000009">
    <property type="protein sequence ID" value="KAG2438585.1"/>
    <property type="molecule type" value="Genomic_DNA"/>
</dbReference>
<feature type="compositionally biased region" description="Low complexity" evidence="4">
    <location>
        <begin position="488"/>
        <end position="499"/>
    </location>
</feature>
<keyword evidence="7" id="KW-1185">Reference proteome</keyword>
<name>A0A835TH25_CHLIN</name>
<dbReference type="InterPro" id="IPR024548">
    <property type="entry name" value="Cu2_monoox_C"/>
</dbReference>
<dbReference type="InterPro" id="IPR005018">
    <property type="entry name" value="DOMON_domain"/>
</dbReference>
<feature type="region of interest" description="Disordered" evidence="4">
    <location>
        <begin position="458"/>
        <end position="544"/>
    </location>
</feature>
<dbReference type="SUPFAM" id="SSF49742">
    <property type="entry name" value="PHM/PNGase F"/>
    <property type="match status" value="2"/>
</dbReference>
<dbReference type="Pfam" id="PF03351">
    <property type="entry name" value="DOMON"/>
    <property type="match status" value="1"/>
</dbReference>
<evidence type="ECO:0000256" key="3">
    <source>
        <dbReference type="ARBA" id="ARBA00023180"/>
    </source>
</evidence>
<accession>A0A835TH25</accession>
<evidence type="ECO:0000259" key="5">
    <source>
        <dbReference type="PROSITE" id="PS50836"/>
    </source>
</evidence>
<comment type="caution">
    <text evidence="6">The sequence shown here is derived from an EMBL/GenBank/DDBJ whole genome shotgun (WGS) entry which is preliminary data.</text>
</comment>
<dbReference type="Gene3D" id="2.60.120.310">
    <property type="entry name" value="Copper type II, ascorbate-dependent monooxygenase, N-terminal domain"/>
    <property type="match status" value="1"/>
</dbReference>
<dbReference type="PANTHER" id="PTHR10157:SF23">
    <property type="entry name" value="MOXD1 HOMOLOG 1"/>
    <property type="match status" value="1"/>
</dbReference>
<dbReference type="GO" id="GO:0004500">
    <property type="term" value="F:dopamine beta-monooxygenase activity"/>
    <property type="evidence" value="ECO:0007669"/>
    <property type="project" value="InterPro"/>
</dbReference>
<organism evidence="6 7">
    <name type="scientific">Chlamydomonas incerta</name>
    <dbReference type="NCBI Taxonomy" id="51695"/>
    <lineage>
        <taxon>Eukaryota</taxon>
        <taxon>Viridiplantae</taxon>
        <taxon>Chlorophyta</taxon>
        <taxon>core chlorophytes</taxon>
        <taxon>Chlorophyceae</taxon>
        <taxon>CS clade</taxon>
        <taxon>Chlamydomonadales</taxon>
        <taxon>Chlamydomonadaceae</taxon>
        <taxon>Chlamydomonas</taxon>
    </lineage>
</organism>
<dbReference type="Pfam" id="PF01082">
    <property type="entry name" value="Cu2_monooxygen"/>
    <property type="match status" value="1"/>
</dbReference>
<dbReference type="Pfam" id="PF03712">
    <property type="entry name" value="Cu2_monoox_C"/>
    <property type="match status" value="1"/>
</dbReference>
<feature type="compositionally biased region" description="Pro residues" evidence="4">
    <location>
        <begin position="463"/>
        <end position="487"/>
    </location>
</feature>
<dbReference type="OrthoDB" id="2013249at2759"/>
<sequence>MLGGDLMVAQRQPNGVSWRASDYFSTTFQRPTLDALQNVTLLSAAWVANTTYVELQRPLDPCGDEQDRPILYDTMQTVVFAHGRTASLSYHGPENRGSLQLRLNPARSRVAAEAAAPPAGTLREYELRMPNFTVPTDATTYQCVNLELPYTLTKQHVYKWAPVVASPLLHHFIVYACTRNPDRIGVPYECQYGSKPPSCLRFWLGWAPGLGETYAPEEAALAFGAGTLRYVTLEVHYSNYEGVPAQVDSSGARLFHSSVLKKYDMAVLELGSEVIAVPPDASWSTKAVPCPAACTARWLSRPTTVVASFYHMHALGRSMITRHVRDGVELPPLGRRDYFDFGFQTLVEVPANARTLLPGDSLVTQCSYSGAGRTNTTEYGLSSRDEMCYNFLYYYPAVEGFEKCTEIYPDVVTCSSQQTYYATPEDAAGVGKAFQDGNLMYVPGDLPYEPYTRQCHADTLAPSQPPFPPSSRPPSPAASPSPKPSASPSPSSAAPSRNSPGRKVQPGGGAGAKHSPPPHKRSSSPTPGFVRRPPSRQLLLEHAT</sequence>
<dbReference type="PROSITE" id="PS50836">
    <property type="entry name" value="DOMON"/>
    <property type="match status" value="1"/>
</dbReference>
<keyword evidence="2" id="KW-1015">Disulfide bond</keyword>
<dbReference type="InterPro" id="IPR000323">
    <property type="entry name" value="Cu2_ascorb_mOase_N"/>
</dbReference>
<dbReference type="InterPro" id="IPR008977">
    <property type="entry name" value="PHM/PNGase_F_dom_sf"/>
</dbReference>
<evidence type="ECO:0000313" key="6">
    <source>
        <dbReference type="EMBL" id="KAG2438585.1"/>
    </source>
</evidence>
<dbReference type="GO" id="GO:0005507">
    <property type="term" value="F:copper ion binding"/>
    <property type="evidence" value="ECO:0007669"/>
    <property type="project" value="InterPro"/>
</dbReference>
<dbReference type="PANTHER" id="PTHR10157">
    <property type="entry name" value="DOPAMINE BETA HYDROXYLASE RELATED"/>
    <property type="match status" value="1"/>
</dbReference>
<dbReference type="InterPro" id="IPR036939">
    <property type="entry name" value="Cu2_ascorb_mOase_N_sf"/>
</dbReference>
<dbReference type="AlphaFoldDB" id="A0A835TH25"/>
<protein>
    <recommendedName>
        <fullName evidence="5">DOMON domain-containing protein</fullName>
    </recommendedName>
</protein>
<dbReference type="InterPro" id="IPR000945">
    <property type="entry name" value="DBH-like"/>
</dbReference>
<comment type="similarity">
    <text evidence="1">Belongs to the copper type II ascorbate-dependent monooxygenase family.</text>
</comment>
<dbReference type="InterPro" id="IPR014784">
    <property type="entry name" value="Cu2_ascorb_mOase-like_C"/>
</dbReference>